<dbReference type="InterPro" id="IPR001810">
    <property type="entry name" value="F-box_dom"/>
</dbReference>
<evidence type="ECO:0000259" key="1">
    <source>
        <dbReference type="Pfam" id="PF12937"/>
    </source>
</evidence>
<proteinExistence type="predicted"/>
<keyword evidence="3" id="KW-1185">Reference proteome</keyword>
<feature type="domain" description="F-box" evidence="1">
    <location>
        <begin position="22"/>
        <end position="62"/>
    </location>
</feature>
<organism evidence="2 3">
    <name type="scientific">Basidiobolus ranarum</name>
    <dbReference type="NCBI Taxonomy" id="34480"/>
    <lineage>
        <taxon>Eukaryota</taxon>
        <taxon>Fungi</taxon>
        <taxon>Fungi incertae sedis</taxon>
        <taxon>Zoopagomycota</taxon>
        <taxon>Entomophthoromycotina</taxon>
        <taxon>Basidiobolomycetes</taxon>
        <taxon>Basidiobolales</taxon>
        <taxon>Basidiobolaceae</taxon>
        <taxon>Basidiobolus</taxon>
    </lineage>
</organism>
<accession>A0ABR2WYL0</accession>
<dbReference type="Proteomes" id="UP001479436">
    <property type="component" value="Unassembled WGS sequence"/>
</dbReference>
<dbReference type="SUPFAM" id="SSF81383">
    <property type="entry name" value="F-box domain"/>
    <property type="match status" value="1"/>
</dbReference>
<sequence>MKPLNEFSSSVFAPISSRINGELLHLIFTFLLDSPKDIYSCSLVNIEWSSFATPLLWKKPVFHSQSSLISFMNVVAVNHNVARYVRELDLERYKGNLLSLHLIERLIKFLPGLHTLSMLSFDNYTHRRPDTSFLNSLFFTLPNLKRLTFTATTCDPNLFNDIAYVIEKCPHLEEMKLLMNYNPTTHVCQKPSFDKESLEIFEQIESLKRLRSLEIAGPFVDLFLWKIILPRTPNLTKLSIAGGAFTSHYIRRIHHYCPHIRSLNLVRFDDPLKIFDQVCIDLANHFPGRLTELCISLSSMREISPVLWKCLNQSVTSISLYNTRIINAQIKTLAEHIGENLHTLRLQNVTHNQRPGIRAWTTLLSKCGTGLSVLDVSMNHLMNDRIGHLISHFCRSLRSLSLAKTKITEDSLESMIYSNRNQLKHLNVNGIHLNAQIICAIGTHGKKLRNLHLQMIAAQTDNTSLRRLFRAIGKQLEFLDIRGRAVNGKLCKAITEWCPNLRAISFCNQTQLQDEDVLSLLLLRSNVQVLNLHCPNCFFVKGGLTTDLINRIREHGIFGDTWWYQEFDRDCISPYHKLAGMLD</sequence>
<dbReference type="InterPro" id="IPR036047">
    <property type="entry name" value="F-box-like_dom_sf"/>
</dbReference>
<protein>
    <recommendedName>
        <fullName evidence="1">F-box domain-containing protein</fullName>
    </recommendedName>
</protein>
<dbReference type="Gene3D" id="3.80.10.10">
    <property type="entry name" value="Ribonuclease Inhibitor"/>
    <property type="match status" value="3"/>
</dbReference>
<gene>
    <name evidence="2" type="ORF">K7432_004234</name>
</gene>
<reference evidence="2 3" key="1">
    <citation type="submission" date="2023-04" db="EMBL/GenBank/DDBJ databases">
        <title>Genome of Basidiobolus ranarum AG-B5.</title>
        <authorList>
            <person name="Stajich J.E."/>
            <person name="Carter-House D."/>
            <person name="Gryganskyi A."/>
        </authorList>
    </citation>
    <scope>NUCLEOTIDE SEQUENCE [LARGE SCALE GENOMIC DNA]</scope>
    <source>
        <strain evidence="2 3">AG-B5</strain>
    </source>
</reference>
<name>A0ABR2WYL0_9FUNG</name>
<dbReference type="InterPro" id="IPR032675">
    <property type="entry name" value="LRR_dom_sf"/>
</dbReference>
<dbReference type="EMBL" id="JASJQH010000143">
    <property type="protein sequence ID" value="KAK9766576.1"/>
    <property type="molecule type" value="Genomic_DNA"/>
</dbReference>
<evidence type="ECO:0000313" key="3">
    <source>
        <dbReference type="Proteomes" id="UP001479436"/>
    </source>
</evidence>
<dbReference type="PANTHER" id="PTHR13318:SF247">
    <property type="entry name" value="GH16156P"/>
    <property type="match status" value="1"/>
</dbReference>
<evidence type="ECO:0000313" key="2">
    <source>
        <dbReference type="EMBL" id="KAK9766576.1"/>
    </source>
</evidence>
<dbReference type="Pfam" id="PF12937">
    <property type="entry name" value="F-box-like"/>
    <property type="match status" value="1"/>
</dbReference>
<dbReference type="SUPFAM" id="SSF52047">
    <property type="entry name" value="RNI-like"/>
    <property type="match status" value="1"/>
</dbReference>
<comment type="caution">
    <text evidence="2">The sequence shown here is derived from an EMBL/GenBank/DDBJ whole genome shotgun (WGS) entry which is preliminary data.</text>
</comment>
<dbReference type="PANTHER" id="PTHR13318">
    <property type="entry name" value="PARTNER OF PAIRED, ISOFORM B-RELATED"/>
    <property type="match status" value="1"/>
</dbReference>